<organism evidence="1 2">
    <name type="scientific">Crucibulum laeve</name>
    <dbReference type="NCBI Taxonomy" id="68775"/>
    <lineage>
        <taxon>Eukaryota</taxon>
        <taxon>Fungi</taxon>
        <taxon>Dikarya</taxon>
        <taxon>Basidiomycota</taxon>
        <taxon>Agaricomycotina</taxon>
        <taxon>Agaricomycetes</taxon>
        <taxon>Agaricomycetidae</taxon>
        <taxon>Agaricales</taxon>
        <taxon>Agaricineae</taxon>
        <taxon>Nidulariaceae</taxon>
        <taxon>Crucibulum</taxon>
    </lineage>
</organism>
<feature type="non-terminal residue" evidence="1">
    <location>
        <position position="1"/>
    </location>
</feature>
<accession>A0A5C3LEB5</accession>
<evidence type="ECO:0000313" key="1">
    <source>
        <dbReference type="EMBL" id="TFK31042.1"/>
    </source>
</evidence>
<gene>
    <name evidence="1" type="ORF">BDQ12DRAFT_619677</name>
</gene>
<sequence length="210" mass="23497">QIYVEQMIPSRMGYPLWTPSPSASLPLTYQMKGISVGDIGIITTPHGGFDYIFNIWLDSANFNGQIPPKITEKYPYFCNQFHAISRGSIIGNINKTTGKTSFTCKRDIPGAILFLPDGASHENFQDDLTDYISQHAESWFLHVKTAKQRNINQKSLYLITGCTKTKTWGIVSYHENDSADKVTLKFKKVSCSDGPQYTWQENGAIAGLST</sequence>
<dbReference type="Proteomes" id="UP000308652">
    <property type="component" value="Unassembled WGS sequence"/>
</dbReference>
<proteinExistence type="predicted"/>
<protein>
    <submittedName>
        <fullName evidence="1">Uncharacterized protein</fullName>
    </submittedName>
</protein>
<name>A0A5C3LEB5_9AGAR</name>
<evidence type="ECO:0000313" key="2">
    <source>
        <dbReference type="Proteomes" id="UP000308652"/>
    </source>
</evidence>
<dbReference type="OrthoDB" id="3222453at2759"/>
<keyword evidence="2" id="KW-1185">Reference proteome</keyword>
<dbReference type="AlphaFoldDB" id="A0A5C3LEB5"/>
<reference evidence="1 2" key="1">
    <citation type="journal article" date="2019" name="Nat. Ecol. Evol.">
        <title>Megaphylogeny resolves global patterns of mushroom evolution.</title>
        <authorList>
            <person name="Varga T."/>
            <person name="Krizsan K."/>
            <person name="Foldi C."/>
            <person name="Dima B."/>
            <person name="Sanchez-Garcia M."/>
            <person name="Sanchez-Ramirez S."/>
            <person name="Szollosi G.J."/>
            <person name="Szarkandi J.G."/>
            <person name="Papp V."/>
            <person name="Albert L."/>
            <person name="Andreopoulos W."/>
            <person name="Angelini C."/>
            <person name="Antonin V."/>
            <person name="Barry K.W."/>
            <person name="Bougher N.L."/>
            <person name="Buchanan P."/>
            <person name="Buyck B."/>
            <person name="Bense V."/>
            <person name="Catcheside P."/>
            <person name="Chovatia M."/>
            <person name="Cooper J."/>
            <person name="Damon W."/>
            <person name="Desjardin D."/>
            <person name="Finy P."/>
            <person name="Geml J."/>
            <person name="Haridas S."/>
            <person name="Hughes K."/>
            <person name="Justo A."/>
            <person name="Karasinski D."/>
            <person name="Kautmanova I."/>
            <person name="Kiss B."/>
            <person name="Kocsube S."/>
            <person name="Kotiranta H."/>
            <person name="LaButti K.M."/>
            <person name="Lechner B.E."/>
            <person name="Liimatainen K."/>
            <person name="Lipzen A."/>
            <person name="Lukacs Z."/>
            <person name="Mihaltcheva S."/>
            <person name="Morgado L.N."/>
            <person name="Niskanen T."/>
            <person name="Noordeloos M.E."/>
            <person name="Ohm R.A."/>
            <person name="Ortiz-Santana B."/>
            <person name="Ovrebo C."/>
            <person name="Racz N."/>
            <person name="Riley R."/>
            <person name="Savchenko A."/>
            <person name="Shiryaev A."/>
            <person name="Soop K."/>
            <person name="Spirin V."/>
            <person name="Szebenyi C."/>
            <person name="Tomsovsky M."/>
            <person name="Tulloss R.E."/>
            <person name="Uehling J."/>
            <person name="Grigoriev I.V."/>
            <person name="Vagvolgyi C."/>
            <person name="Papp T."/>
            <person name="Martin F.M."/>
            <person name="Miettinen O."/>
            <person name="Hibbett D.S."/>
            <person name="Nagy L.G."/>
        </authorList>
    </citation>
    <scope>NUCLEOTIDE SEQUENCE [LARGE SCALE GENOMIC DNA]</scope>
    <source>
        <strain evidence="1 2">CBS 166.37</strain>
    </source>
</reference>
<dbReference type="EMBL" id="ML213997">
    <property type="protein sequence ID" value="TFK31042.1"/>
    <property type="molecule type" value="Genomic_DNA"/>
</dbReference>